<dbReference type="PROSITE" id="PS51529">
    <property type="entry name" value="CYSTATIN_FETUIN_A"/>
    <property type="match status" value="1"/>
</dbReference>
<dbReference type="Pfam" id="PF00031">
    <property type="entry name" value="Cystatin"/>
    <property type="match status" value="2"/>
</dbReference>
<dbReference type="InterPro" id="IPR046350">
    <property type="entry name" value="Cystatin_sf"/>
</dbReference>
<keyword evidence="4" id="KW-0677">Repeat</keyword>
<evidence type="ECO:0000256" key="4">
    <source>
        <dbReference type="ARBA" id="ARBA00022737"/>
    </source>
</evidence>
<dbReference type="PANTHER" id="PTHR13814:SF6">
    <property type="entry name" value="ALPHA-2-HS-GLYCOPROTEIN"/>
    <property type="match status" value="1"/>
</dbReference>
<dbReference type="InterPro" id="IPR000010">
    <property type="entry name" value="Cystatin_dom"/>
</dbReference>
<evidence type="ECO:0000313" key="10">
    <source>
        <dbReference type="RefSeq" id="XP_033813439.1"/>
    </source>
</evidence>
<dbReference type="AlphaFoldDB" id="A0A6P8S5V3"/>
<dbReference type="GO" id="GO:0004869">
    <property type="term" value="F:cysteine-type endopeptidase inhibitor activity"/>
    <property type="evidence" value="ECO:0007669"/>
    <property type="project" value="InterPro"/>
</dbReference>
<dbReference type="SUPFAM" id="SSF54403">
    <property type="entry name" value="Cystatin/monellin"/>
    <property type="match status" value="2"/>
</dbReference>
<accession>A0A6P8S5V3</accession>
<sequence length="349" mass="39001">MRSLFLPAWLIYIQLFSCTALPVAFKPPYEQLDCNDPEVEKLALLGVDHINRRHNNGYKYTLNKIEDAKKCFKGSEEIYDLEVDMLETICPLISPEPSENCPVREKKDQPIEGECEFKLVMSNGTASVRHAKCTSKIDSAEHGAVPCLGCPKMVPLNHTDLLQAVTYSLKEYNSLDDQVYYQLMSVCRGTIQVIKGFRVKAEYTITATNCTNQQASESPDNCAPRKGNETVFGFCAGSVTIPSLDEPMRSDVLCKIYDDQHDSDFHHMGYKDSSGATVPHTELGYTFHNLRYSNFGPQSSESSSTEDFVPVVNPLSPVIHHPIAKRSVAAVDPVSPQIFLQCPGTIRFY</sequence>
<dbReference type="RefSeq" id="XP_033813439.1">
    <property type="nucleotide sequence ID" value="XM_033957548.1"/>
</dbReference>
<proteinExistence type="predicted"/>
<dbReference type="InterPro" id="IPR025760">
    <property type="entry name" value="Cystatin_Fetuin_A"/>
</dbReference>
<dbReference type="PANTHER" id="PTHR13814">
    <property type="entry name" value="FETUIN"/>
    <property type="match status" value="1"/>
</dbReference>
<keyword evidence="2" id="KW-0964">Secreted</keyword>
<evidence type="ECO:0000256" key="7">
    <source>
        <dbReference type="SAM" id="SignalP"/>
    </source>
</evidence>
<keyword evidence="5" id="KW-1015">Disulfide bond</keyword>
<dbReference type="CTD" id="197"/>
<evidence type="ECO:0000259" key="8">
    <source>
        <dbReference type="PROSITE" id="PS51529"/>
    </source>
</evidence>
<evidence type="ECO:0000256" key="3">
    <source>
        <dbReference type="ARBA" id="ARBA00022729"/>
    </source>
</evidence>
<dbReference type="InterPro" id="IPR050735">
    <property type="entry name" value="Kininogen_Fetuin_HRG"/>
</dbReference>
<dbReference type="GeneID" id="117366316"/>
<feature type="signal peptide" evidence="7">
    <location>
        <begin position="1"/>
        <end position="20"/>
    </location>
</feature>
<dbReference type="GO" id="GO:0072562">
    <property type="term" value="C:blood microparticle"/>
    <property type="evidence" value="ECO:0007669"/>
    <property type="project" value="TreeGrafter"/>
</dbReference>
<protein>
    <submittedName>
        <fullName evidence="10">Alpha-2-HS-glycoprotein</fullName>
    </submittedName>
</protein>
<dbReference type="KEGG" id="gsh:117366316"/>
<dbReference type="InParanoid" id="A0A6P8S5V3"/>
<dbReference type="GO" id="GO:0031012">
    <property type="term" value="C:extracellular matrix"/>
    <property type="evidence" value="ECO:0007669"/>
    <property type="project" value="TreeGrafter"/>
</dbReference>
<evidence type="ECO:0000256" key="1">
    <source>
        <dbReference type="ARBA" id="ARBA00004613"/>
    </source>
</evidence>
<reference evidence="10" key="1">
    <citation type="submission" date="2025-08" db="UniProtKB">
        <authorList>
            <consortium name="RefSeq"/>
        </authorList>
    </citation>
    <scope>IDENTIFICATION</scope>
</reference>
<keyword evidence="9" id="KW-1185">Reference proteome</keyword>
<evidence type="ECO:0000256" key="6">
    <source>
        <dbReference type="ARBA" id="ARBA00023180"/>
    </source>
</evidence>
<keyword evidence="6" id="KW-0325">Glycoprotein</keyword>
<dbReference type="CDD" id="cd00042">
    <property type="entry name" value="CY"/>
    <property type="match status" value="2"/>
</dbReference>
<dbReference type="Proteomes" id="UP000515159">
    <property type="component" value="Chromosome 9"/>
</dbReference>
<dbReference type="SMART" id="SM00043">
    <property type="entry name" value="CY"/>
    <property type="match status" value="2"/>
</dbReference>
<feature type="domain" description="Cystatin fetuin-A-type" evidence="8">
    <location>
        <begin position="24"/>
        <end position="134"/>
    </location>
</feature>
<evidence type="ECO:0000313" key="9">
    <source>
        <dbReference type="Proteomes" id="UP000515159"/>
    </source>
</evidence>
<evidence type="ECO:0000256" key="5">
    <source>
        <dbReference type="ARBA" id="ARBA00023157"/>
    </source>
</evidence>
<dbReference type="FunFam" id="3.10.450.10:FF:000002">
    <property type="entry name" value="Kininogen 1"/>
    <property type="match status" value="1"/>
</dbReference>
<organism evidence="9 10">
    <name type="scientific">Geotrypetes seraphini</name>
    <name type="common">Gaboon caecilian</name>
    <name type="synonym">Caecilia seraphini</name>
    <dbReference type="NCBI Taxonomy" id="260995"/>
    <lineage>
        <taxon>Eukaryota</taxon>
        <taxon>Metazoa</taxon>
        <taxon>Chordata</taxon>
        <taxon>Craniata</taxon>
        <taxon>Vertebrata</taxon>
        <taxon>Euteleostomi</taxon>
        <taxon>Amphibia</taxon>
        <taxon>Gymnophiona</taxon>
        <taxon>Geotrypetes</taxon>
    </lineage>
</organism>
<comment type="subcellular location">
    <subcellularLocation>
        <location evidence="1">Secreted</location>
    </subcellularLocation>
</comment>
<feature type="chain" id="PRO_5027827883" evidence="7">
    <location>
        <begin position="21"/>
        <end position="349"/>
    </location>
</feature>
<evidence type="ECO:0000256" key="2">
    <source>
        <dbReference type="ARBA" id="ARBA00022525"/>
    </source>
</evidence>
<dbReference type="FunCoup" id="A0A6P8S5V3">
    <property type="interactions" value="716"/>
</dbReference>
<gene>
    <name evidence="10" type="primary">AHSG</name>
</gene>
<name>A0A6P8S5V3_GEOSA</name>
<keyword evidence="3 7" id="KW-0732">Signal</keyword>
<dbReference type="Gene3D" id="3.10.450.10">
    <property type="match status" value="2"/>
</dbReference>
<dbReference type="OrthoDB" id="8780871at2759"/>